<gene>
    <name evidence="4" type="ORF">EV672_103212</name>
</gene>
<accession>A0A4R6REB3</accession>
<protein>
    <submittedName>
        <fullName evidence="4">Type IV pilus assembly protein PilF</fullName>
    </submittedName>
</protein>
<feature type="repeat" description="TPR" evidence="3">
    <location>
        <begin position="105"/>
        <end position="138"/>
    </location>
</feature>
<dbReference type="Pfam" id="PF13414">
    <property type="entry name" value="TPR_11"/>
    <property type="match status" value="1"/>
</dbReference>
<dbReference type="PANTHER" id="PTHR44858">
    <property type="entry name" value="TETRATRICOPEPTIDE REPEAT PROTEIN 6"/>
    <property type="match status" value="1"/>
</dbReference>
<keyword evidence="1" id="KW-0677">Repeat</keyword>
<dbReference type="InterPro" id="IPR013360">
    <property type="entry name" value="Pilus_4_PilW"/>
</dbReference>
<dbReference type="NCBIfam" id="TIGR02521">
    <property type="entry name" value="type_IV_pilW"/>
    <property type="match status" value="1"/>
</dbReference>
<dbReference type="AlphaFoldDB" id="A0A4R6REB3"/>
<keyword evidence="5" id="KW-1185">Reference proteome</keyword>
<keyword evidence="2 3" id="KW-0802">TPR repeat</keyword>
<evidence type="ECO:0000256" key="2">
    <source>
        <dbReference type="ARBA" id="ARBA00022803"/>
    </source>
</evidence>
<dbReference type="SMART" id="SM00028">
    <property type="entry name" value="TPR"/>
    <property type="match status" value="4"/>
</dbReference>
<evidence type="ECO:0000256" key="3">
    <source>
        <dbReference type="PROSITE-ProRule" id="PRU00339"/>
    </source>
</evidence>
<dbReference type="EMBL" id="SNXW01000003">
    <property type="protein sequence ID" value="TDP84641.1"/>
    <property type="molecule type" value="Genomic_DNA"/>
</dbReference>
<comment type="caution">
    <text evidence="4">The sequence shown here is derived from an EMBL/GenBank/DDBJ whole genome shotgun (WGS) entry which is preliminary data.</text>
</comment>
<dbReference type="PROSITE" id="PS50005">
    <property type="entry name" value="TPR"/>
    <property type="match status" value="2"/>
</dbReference>
<name>A0A4R6REB3_9BURK</name>
<dbReference type="SUPFAM" id="SSF48452">
    <property type="entry name" value="TPR-like"/>
    <property type="match status" value="1"/>
</dbReference>
<dbReference type="RefSeq" id="WP_243738571.1">
    <property type="nucleotide sequence ID" value="NZ_SNXW01000003.1"/>
</dbReference>
<organism evidence="4 5">
    <name type="scientific">Aquabacterium commune</name>
    <dbReference type="NCBI Taxonomy" id="70586"/>
    <lineage>
        <taxon>Bacteria</taxon>
        <taxon>Pseudomonadati</taxon>
        <taxon>Pseudomonadota</taxon>
        <taxon>Betaproteobacteria</taxon>
        <taxon>Burkholderiales</taxon>
        <taxon>Aquabacterium</taxon>
    </lineage>
</organism>
<dbReference type="PANTHER" id="PTHR44858:SF1">
    <property type="entry name" value="UDP-N-ACETYLGLUCOSAMINE--PEPTIDE N-ACETYLGLUCOSAMINYLTRANSFERASE SPINDLY-RELATED"/>
    <property type="match status" value="1"/>
</dbReference>
<dbReference type="PROSITE" id="PS50293">
    <property type="entry name" value="TPR_REGION"/>
    <property type="match status" value="1"/>
</dbReference>
<evidence type="ECO:0000313" key="4">
    <source>
        <dbReference type="EMBL" id="TDP84641.1"/>
    </source>
</evidence>
<proteinExistence type="predicted"/>
<evidence type="ECO:0000256" key="1">
    <source>
        <dbReference type="ARBA" id="ARBA00022737"/>
    </source>
</evidence>
<dbReference type="InterPro" id="IPR011990">
    <property type="entry name" value="TPR-like_helical_dom_sf"/>
</dbReference>
<dbReference type="Gene3D" id="1.25.40.10">
    <property type="entry name" value="Tetratricopeptide repeat domain"/>
    <property type="match status" value="1"/>
</dbReference>
<dbReference type="InterPro" id="IPR019734">
    <property type="entry name" value="TPR_rpt"/>
</dbReference>
<feature type="repeat" description="TPR" evidence="3">
    <location>
        <begin position="71"/>
        <end position="104"/>
    </location>
</feature>
<dbReference type="Proteomes" id="UP000294593">
    <property type="component" value="Unassembled WGS sequence"/>
</dbReference>
<reference evidence="4 5" key="1">
    <citation type="submission" date="2019-03" db="EMBL/GenBank/DDBJ databases">
        <title>Genomic Encyclopedia of Type Strains, Phase IV (KMG-IV): sequencing the most valuable type-strain genomes for metagenomic binning, comparative biology and taxonomic classification.</title>
        <authorList>
            <person name="Goeker M."/>
        </authorList>
    </citation>
    <scope>NUCLEOTIDE SEQUENCE [LARGE SCALE GENOMIC DNA]</scope>
    <source>
        <strain evidence="4 5">DSM 11901</strain>
    </source>
</reference>
<dbReference type="Pfam" id="PF13374">
    <property type="entry name" value="TPR_10"/>
    <property type="match status" value="1"/>
</dbReference>
<sequence length="292" mass="31948">MRMRSVIRLAGRRHLWGGARGCAAAVLGLSVLLAGCAGLPSAQQRAQAGNAADARADIVTASDEGDVRRRARIRLELATTYYAQGQYNTALDELKQAVSIDPSLPAAHEMRGLIYDAMGDTDRADASFRQALSLDTANVSVLHNHAWSLCRRGQYAEADALFARAVTLPPSQAIPVSKTHLARGVCQVRAGLYAEGEKSLVKAYEIDPASPATGYNLASVLMRRGELERARFYVRRINNTPDQTTAESLWLAIRIEHRLGNFSGRDELAAQLRRRFIGSREATALELGRYDE</sequence>
<evidence type="ECO:0000313" key="5">
    <source>
        <dbReference type="Proteomes" id="UP000294593"/>
    </source>
</evidence>
<dbReference type="InterPro" id="IPR050498">
    <property type="entry name" value="Ycf3"/>
</dbReference>